<feature type="region of interest" description="Disordered" evidence="1">
    <location>
        <begin position="322"/>
        <end position="455"/>
    </location>
</feature>
<organism evidence="3 4">
    <name type="scientific">Agaricus bisporus var. burnettii</name>
    <dbReference type="NCBI Taxonomy" id="192524"/>
    <lineage>
        <taxon>Eukaryota</taxon>
        <taxon>Fungi</taxon>
        <taxon>Dikarya</taxon>
        <taxon>Basidiomycota</taxon>
        <taxon>Agaricomycotina</taxon>
        <taxon>Agaricomycetes</taxon>
        <taxon>Agaricomycetidae</taxon>
        <taxon>Agaricales</taxon>
        <taxon>Agaricineae</taxon>
        <taxon>Agaricaceae</taxon>
        <taxon>Agaricus</taxon>
    </lineage>
</organism>
<dbReference type="InterPro" id="IPR001374">
    <property type="entry name" value="R3H_dom"/>
</dbReference>
<accession>A0A8H7C3X4</accession>
<sequence>MNVILYAESCFRVGIIDARREIIKERARLVYEARLKRCHVIAVEQSTSPPFPAVQSCVVHTLALVHPRLADTLIPHIHVTKTQCLVLLVSISQQNPAHAERKLSRTCGVHLKPKKCLAGLFVVNFLGLRKLCLPDHHFCPLPCHAPSSCPETEPCSSLVTVTCPCGRIKHPVRCGRSSATPSPSQTKPKCTTECAIAKRNARLAEALGITPTNTPNAAAATSASSQSYGGLVNTTNYGEDVIGFARANMRFLVVVERAFAEFVSSPKRTQVLPHMPPERRKFVHDLATYYRIDTQLVDQEPHRSVQLLRRLDTRIPNPLLSTLIQSSTPNQPNLGKLGDLRNPKPFVSSTVSGSASGGRSTSPWRSLVAPSPKPATATGTAPTVELGASNVRENPLSTGSGSNLGGLSSIVSPQPRQAAVSAITKPPGSVDGGGSGGGLRSRSAGGPSSRPSSAVAEVAAVMNEPVRENWEDDE</sequence>
<gene>
    <name evidence="3" type="ORF">Agabi119p4_9888</name>
</gene>
<dbReference type="GO" id="GO:0000122">
    <property type="term" value="P:negative regulation of transcription by RNA polymerase II"/>
    <property type="evidence" value="ECO:0007669"/>
    <property type="project" value="TreeGrafter"/>
</dbReference>
<dbReference type="PROSITE" id="PS51061">
    <property type="entry name" value="R3H"/>
    <property type="match status" value="1"/>
</dbReference>
<dbReference type="GO" id="GO:0000981">
    <property type="term" value="F:DNA-binding transcription factor activity, RNA polymerase II-specific"/>
    <property type="evidence" value="ECO:0007669"/>
    <property type="project" value="TreeGrafter"/>
</dbReference>
<evidence type="ECO:0000313" key="3">
    <source>
        <dbReference type="EMBL" id="KAF7761896.1"/>
    </source>
</evidence>
<feature type="compositionally biased region" description="Gly residues" evidence="1">
    <location>
        <begin position="430"/>
        <end position="439"/>
    </location>
</feature>
<feature type="compositionally biased region" description="Low complexity" evidence="1">
    <location>
        <begin position="440"/>
        <end position="453"/>
    </location>
</feature>
<dbReference type="CDD" id="cd02325">
    <property type="entry name" value="R3H"/>
    <property type="match status" value="1"/>
</dbReference>
<dbReference type="SMART" id="SM00393">
    <property type="entry name" value="R3H"/>
    <property type="match status" value="1"/>
</dbReference>
<dbReference type="InterPro" id="IPR034078">
    <property type="entry name" value="NFX1_fam"/>
</dbReference>
<dbReference type="PANTHER" id="PTHR12360">
    <property type="entry name" value="NUCLEAR TRANSCRIPTION FACTOR, X-BOX BINDING 1 NFX1"/>
    <property type="match status" value="1"/>
</dbReference>
<feature type="compositionally biased region" description="Polar residues" evidence="1">
    <location>
        <begin position="322"/>
        <end position="333"/>
    </location>
</feature>
<dbReference type="GO" id="GO:0005634">
    <property type="term" value="C:nucleus"/>
    <property type="evidence" value="ECO:0007669"/>
    <property type="project" value="TreeGrafter"/>
</dbReference>
<dbReference type="EMBL" id="JABXXO010000013">
    <property type="protein sequence ID" value="KAF7761896.1"/>
    <property type="molecule type" value="Genomic_DNA"/>
</dbReference>
<comment type="caution">
    <text evidence="3">The sequence shown here is derived from an EMBL/GenBank/DDBJ whole genome shotgun (WGS) entry which is preliminary data.</text>
</comment>
<dbReference type="Gene3D" id="3.30.1370.50">
    <property type="entry name" value="R3H-like domain"/>
    <property type="match status" value="1"/>
</dbReference>
<name>A0A8H7C3X4_AGABI</name>
<evidence type="ECO:0000313" key="4">
    <source>
        <dbReference type="Proteomes" id="UP000629468"/>
    </source>
</evidence>
<feature type="compositionally biased region" description="Low complexity" evidence="1">
    <location>
        <begin position="347"/>
        <end position="362"/>
    </location>
</feature>
<feature type="domain" description="R3H" evidence="2">
    <location>
        <begin position="249"/>
        <end position="311"/>
    </location>
</feature>
<dbReference type="InterPro" id="IPR036867">
    <property type="entry name" value="R3H_dom_sf"/>
</dbReference>
<proteinExistence type="predicted"/>
<dbReference type="Proteomes" id="UP000629468">
    <property type="component" value="Unassembled WGS sequence"/>
</dbReference>
<dbReference type="GO" id="GO:0000977">
    <property type="term" value="F:RNA polymerase II transcription regulatory region sequence-specific DNA binding"/>
    <property type="evidence" value="ECO:0007669"/>
    <property type="project" value="TreeGrafter"/>
</dbReference>
<feature type="compositionally biased region" description="Low complexity" evidence="1">
    <location>
        <begin position="396"/>
        <end position="409"/>
    </location>
</feature>
<dbReference type="AlphaFoldDB" id="A0A8H7C3X4"/>
<evidence type="ECO:0000256" key="1">
    <source>
        <dbReference type="SAM" id="MobiDB-lite"/>
    </source>
</evidence>
<protein>
    <recommendedName>
        <fullName evidence="2">R3H domain-containing protein</fullName>
    </recommendedName>
</protein>
<dbReference type="SUPFAM" id="SSF82708">
    <property type="entry name" value="R3H domain"/>
    <property type="match status" value="1"/>
</dbReference>
<dbReference type="PANTHER" id="PTHR12360:SF12">
    <property type="entry name" value="TRANSCRIPTIONAL REPRESSOR NF-X1"/>
    <property type="match status" value="1"/>
</dbReference>
<evidence type="ECO:0000259" key="2">
    <source>
        <dbReference type="PROSITE" id="PS51061"/>
    </source>
</evidence>
<dbReference type="Pfam" id="PF01424">
    <property type="entry name" value="R3H"/>
    <property type="match status" value="1"/>
</dbReference>
<feature type="compositionally biased region" description="Low complexity" evidence="1">
    <location>
        <begin position="374"/>
        <end position="383"/>
    </location>
</feature>
<dbReference type="CDD" id="cd06008">
    <property type="entry name" value="NF-X1-zinc-finger"/>
    <property type="match status" value="1"/>
</dbReference>
<reference evidence="3 4" key="1">
    <citation type="journal article" name="Sci. Rep.">
        <title>Telomere-to-telomere assembled and centromere annotated genomes of the two main subspecies of the button mushroom Agaricus bisporus reveal especially polymorphic chromosome ends.</title>
        <authorList>
            <person name="Sonnenberg A.S.M."/>
            <person name="Sedaghat-Telgerd N."/>
            <person name="Lavrijssen B."/>
            <person name="Ohm R.A."/>
            <person name="Hendrickx P.M."/>
            <person name="Scholtmeijer K."/>
            <person name="Baars J.J.P."/>
            <person name="van Peer A."/>
        </authorList>
    </citation>
    <scope>NUCLEOTIDE SEQUENCE [LARGE SCALE GENOMIC DNA]</scope>
    <source>
        <strain evidence="3 4">H119_p4</strain>
    </source>
</reference>